<keyword evidence="3" id="KW-1185">Reference proteome</keyword>
<feature type="compositionally biased region" description="Polar residues" evidence="1">
    <location>
        <begin position="32"/>
        <end position="69"/>
    </location>
</feature>
<reference evidence="4" key="1">
    <citation type="submission" date="2016-11" db="UniProtKB">
        <authorList>
            <consortium name="WormBaseParasite"/>
        </authorList>
    </citation>
    <scope>IDENTIFICATION</scope>
</reference>
<sequence length="337" mass="35911">MARLTGFYLAVALFATIAFASETPKEEHEPSDNGNTVTSCSGRKQLTTALPTRNDSAARRQSTHAANSLPSVCPSVCSSASRPAPPTSACRRVPPVVSNSVAETKGSSLWLRIRAMLVNKLAKPLAKRTTATVNNRVPLHAETTSRTTARISVTSSALLLAPLQSASRLASHLAIKRVVSHNVHLPACRRARPHAPSSNNLSLSWLSKETSALTLAPTSATTSAPHLLASNRATASVKPPVRHARELVATTTQPIIVLALVNPSVSKPVPTPANKLLRLWSRVSSPLPAVDAAAVIPSVEGRAVADAEHYFSPEDRETRKLNSTTHVCTNKYTCTFE</sequence>
<protein>
    <submittedName>
        <fullName evidence="4">Secreted protein</fullName>
    </submittedName>
</protein>
<dbReference type="AlphaFoldDB" id="A0A1I7XNL9"/>
<feature type="chain" id="PRO_5009311362" evidence="2">
    <location>
        <begin position="21"/>
        <end position="337"/>
    </location>
</feature>
<evidence type="ECO:0000313" key="4">
    <source>
        <dbReference type="WBParaSite" id="Hba_19335"/>
    </source>
</evidence>
<dbReference type="WBParaSite" id="Hba_19335">
    <property type="protein sequence ID" value="Hba_19335"/>
    <property type="gene ID" value="Hba_19335"/>
</dbReference>
<organism evidence="3 4">
    <name type="scientific">Heterorhabditis bacteriophora</name>
    <name type="common">Entomopathogenic nematode worm</name>
    <dbReference type="NCBI Taxonomy" id="37862"/>
    <lineage>
        <taxon>Eukaryota</taxon>
        <taxon>Metazoa</taxon>
        <taxon>Ecdysozoa</taxon>
        <taxon>Nematoda</taxon>
        <taxon>Chromadorea</taxon>
        <taxon>Rhabditida</taxon>
        <taxon>Rhabditina</taxon>
        <taxon>Rhabditomorpha</taxon>
        <taxon>Strongyloidea</taxon>
        <taxon>Heterorhabditidae</taxon>
        <taxon>Heterorhabditis</taxon>
    </lineage>
</organism>
<feature type="region of interest" description="Disordered" evidence="1">
    <location>
        <begin position="23"/>
        <end position="77"/>
    </location>
</feature>
<evidence type="ECO:0000256" key="2">
    <source>
        <dbReference type="SAM" id="SignalP"/>
    </source>
</evidence>
<feature type="signal peptide" evidence="2">
    <location>
        <begin position="1"/>
        <end position="20"/>
    </location>
</feature>
<evidence type="ECO:0000256" key="1">
    <source>
        <dbReference type="SAM" id="MobiDB-lite"/>
    </source>
</evidence>
<evidence type="ECO:0000313" key="3">
    <source>
        <dbReference type="Proteomes" id="UP000095283"/>
    </source>
</evidence>
<accession>A0A1I7XNL9</accession>
<proteinExistence type="predicted"/>
<dbReference type="Proteomes" id="UP000095283">
    <property type="component" value="Unplaced"/>
</dbReference>
<name>A0A1I7XNL9_HETBA</name>
<keyword evidence="2" id="KW-0732">Signal</keyword>